<keyword evidence="1" id="KW-1133">Transmembrane helix</keyword>
<proteinExistence type="predicted"/>
<dbReference type="AlphaFoldDB" id="A0AAD8JAK5"/>
<accession>A0AAD8JAK5</accession>
<dbReference type="Proteomes" id="UP001237642">
    <property type="component" value="Unassembled WGS sequence"/>
</dbReference>
<feature type="transmembrane region" description="Helical" evidence="1">
    <location>
        <begin position="20"/>
        <end position="38"/>
    </location>
</feature>
<reference evidence="2" key="2">
    <citation type="submission" date="2023-05" db="EMBL/GenBank/DDBJ databases">
        <authorList>
            <person name="Schelkunov M.I."/>
        </authorList>
    </citation>
    <scope>NUCLEOTIDE SEQUENCE</scope>
    <source>
        <strain evidence="2">Hsosn_3</strain>
        <tissue evidence="2">Leaf</tissue>
    </source>
</reference>
<reference evidence="2" key="1">
    <citation type="submission" date="2023-02" db="EMBL/GenBank/DDBJ databases">
        <title>Genome of toxic invasive species Heracleum sosnowskyi carries increased number of genes despite the absence of recent whole-genome duplications.</title>
        <authorList>
            <person name="Schelkunov M."/>
            <person name="Shtratnikova V."/>
            <person name="Makarenko M."/>
            <person name="Klepikova A."/>
            <person name="Omelchenko D."/>
            <person name="Novikova G."/>
            <person name="Obukhova E."/>
            <person name="Bogdanov V."/>
            <person name="Penin A."/>
            <person name="Logacheva M."/>
        </authorList>
    </citation>
    <scope>NUCLEOTIDE SEQUENCE</scope>
    <source>
        <strain evidence="2">Hsosn_3</strain>
        <tissue evidence="2">Leaf</tissue>
    </source>
</reference>
<name>A0AAD8JAK5_9APIA</name>
<keyword evidence="1" id="KW-0472">Membrane</keyword>
<gene>
    <name evidence="2" type="ORF">POM88_009416</name>
</gene>
<protein>
    <submittedName>
        <fullName evidence="2">Uncharacterized protein</fullName>
    </submittedName>
</protein>
<keyword evidence="3" id="KW-1185">Reference proteome</keyword>
<keyword evidence="1" id="KW-0812">Transmembrane</keyword>
<dbReference type="EMBL" id="JAUIZM010000002">
    <property type="protein sequence ID" value="KAK1399553.1"/>
    <property type="molecule type" value="Genomic_DNA"/>
</dbReference>
<evidence type="ECO:0000313" key="2">
    <source>
        <dbReference type="EMBL" id="KAK1399553.1"/>
    </source>
</evidence>
<evidence type="ECO:0000313" key="3">
    <source>
        <dbReference type="Proteomes" id="UP001237642"/>
    </source>
</evidence>
<organism evidence="2 3">
    <name type="scientific">Heracleum sosnowskyi</name>
    <dbReference type="NCBI Taxonomy" id="360622"/>
    <lineage>
        <taxon>Eukaryota</taxon>
        <taxon>Viridiplantae</taxon>
        <taxon>Streptophyta</taxon>
        <taxon>Embryophyta</taxon>
        <taxon>Tracheophyta</taxon>
        <taxon>Spermatophyta</taxon>
        <taxon>Magnoliopsida</taxon>
        <taxon>eudicotyledons</taxon>
        <taxon>Gunneridae</taxon>
        <taxon>Pentapetalae</taxon>
        <taxon>asterids</taxon>
        <taxon>campanulids</taxon>
        <taxon>Apiales</taxon>
        <taxon>Apiaceae</taxon>
        <taxon>Apioideae</taxon>
        <taxon>apioid superclade</taxon>
        <taxon>Tordylieae</taxon>
        <taxon>Tordyliinae</taxon>
        <taxon>Heracleum</taxon>
    </lineage>
</organism>
<evidence type="ECO:0000256" key="1">
    <source>
        <dbReference type="SAM" id="Phobius"/>
    </source>
</evidence>
<sequence length="105" mass="12061">MSYEVHNSVSVFSNNKQKWMVGGALDTLFTSIVLWIWVHRSNKQSDLEESEDCKLNSYVDQLLLFLSSSRSKEPLSINMAMFQQPLLKLTLVDVLEATNNFCKQT</sequence>
<comment type="caution">
    <text evidence="2">The sequence shown here is derived from an EMBL/GenBank/DDBJ whole genome shotgun (WGS) entry which is preliminary data.</text>
</comment>